<accession>A0ABW3JXH5</accession>
<dbReference type="Pfam" id="PF03372">
    <property type="entry name" value="Exo_endo_phos"/>
    <property type="match status" value="1"/>
</dbReference>
<dbReference type="Proteomes" id="UP001597112">
    <property type="component" value="Unassembled WGS sequence"/>
</dbReference>
<feature type="signal peptide" evidence="1">
    <location>
        <begin position="1"/>
        <end position="23"/>
    </location>
</feature>
<evidence type="ECO:0000256" key="1">
    <source>
        <dbReference type="SAM" id="SignalP"/>
    </source>
</evidence>
<feature type="domain" description="Endonuclease/exonuclease/phosphatase" evidence="2">
    <location>
        <begin position="544"/>
        <end position="829"/>
    </location>
</feature>
<sequence length="1161" mass="124653">MKSHYPLWFLLIAFLTGAQWASAQVHLNLINSPYQQQFDSLASAGTTNDIATLPAGWTFSESGTNANTTYAAGTGSSNAGNTYSFGLTANDRALGGLLSGSLNSTVGAGFINHTGSTITALHIQYRGEQWRLGATGRAADRLDFQYSTDATSITSGTWTDIDSLDFISPVTTGTAGALNGNDTLNNTVITFTINGLSIDDGETFYLRWLDFNVASSDDGLAIDDFILTPFGVPSNEPAIQVVPASLNFGDVTVHETKQLRYQVIGANLQDSIAIFTFNNAYTISADSIHFAGSAIVPATGGFVYVQFAPVAPGLSRDSLLHISGTTSKVVHVEGNGFDFVSSVISIAEARTKSVGQKVTVGGRITVANELGNPAYVQDATGGIPVFDYAFATHVSIGDSVIVTGPIGVFNDQVQISGSGIDFIQPDSSKRYIDPAPIAIGQLAAYEGQLVTVDSVELVNKAFVFYPQSTDRMTADGIQADLRIDGDTDIPGLTKPQGVVSITGVVGRFRTNAQLLPRFSADIPGAHVPSPVSDSIPKSKTLDVVTWNLEFFGAKKEDYRNEEYGPEDEAQQLVNVKRVLDSLQADVIAVEEVSDDSLFTVLISQLGKYRATCSDRYSYSFDGPSDEFPPQKVCFIYDTTTVNVRAARPMFEALYDEARTTNPNILPNYPGGSPSSFYSSGRLPYLLTVDATIGGVTERISFVGIHAKSGSTAADRSRREYDGAVLKDSLDLHFANEQVIILGDLNDDLDQSIVTGMESPYIAFIQDSLNYTGITKNLSDAGARSTISFQDVIDHQIITNDLLQEVIGGSEQIITPFRFITNYAATTSDHLPVIVRYQLQPTRVNFTASGITLPEDSASHHVYVQADKQSTSAKQIVIALQGDATYGQDFVTEPAAVDNKITVTLPADTLLTSFRIIMLNDEADELLETTTFTILAEDGVAGGTQANFSLSIEDNDVPTIAFAEILPSAKEGSGIYNLKLKLNTAVASDQVVTIQVTQGPGVVYGEDYSTEPAVAGRAIQLTVPAGSREASIAIDPIADGKKEFPLEFVSFYLDKTTDGLVLSNPRIAVFTIIDVKKRQPVVIASPNPTSGFVRLVCKELEAHEVIQAEARNSNGELIYTGTGTLEELSAALTNRVQSGRRGFYTIKLIIDGEPIVVRLLKI</sequence>
<proteinExistence type="predicted"/>
<dbReference type="EMBL" id="JBHTKA010000001">
    <property type="protein sequence ID" value="MFD0998288.1"/>
    <property type="molecule type" value="Genomic_DNA"/>
</dbReference>
<dbReference type="InterPro" id="IPR005135">
    <property type="entry name" value="Endo/exonuclease/phosphatase"/>
</dbReference>
<evidence type="ECO:0000259" key="2">
    <source>
        <dbReference type="Pfam" id="PF03372"/>
    </source>
</evidence>
<feature type="domain" description="DUF5689" evidence="3">
    <location>
        <begin position="350"/>
        <end position="522"/>
    </location>
</feature>
<reference evidence="5" key="1">
    <citation type="journal article" date="2019" name="Int. J. Syst. Evol. Microbiol.">
        <title>The Global Catalogue of Microorganisms (GCM) 10K type strain sequencing project: providing services to taxonomists for standard genome sequencing and annotation.</title>
        <authorList>
            <consortium name="The Broad Institute Genomics Platform"/>
            <consortium name="The Broad Institute Genome Sequencing Center for Infectious Disease"/>
            <person name="Wu L."/>
            <person name="Ma J."/>
        </authorList>
    </citation>
    <scope>NUCLEOTIDE SEQUENCE [LARGE SCALE GENOMIC DNA]</scope>
    <source>
        <strain evidence="5">CCUG 58938</strain>
    </source>
</reference>
<feature type="chain" id="PRO_5046361317" evidence="1">
    <location>
        <begin position="24"/>
        <end position="1161"/>
    </location>
</feature>
<gene>
    <name evidence="4" type="ORF">ACFQ21_03180</name>
</gene>
<dbReference type="RefSeq" id="WP_377574734.1">
    <property type="nucleotide sequence ID" value="NZ_JBHTKA010000001.1"/>
</dbReference>
<dbReference type="Gene3D" id="2.60.40.2030">
    <property type="match status" value="2"/>
</dbReference>
<dbReference type="InterPro" id="IPR038081">
    <property type="entry name" value="CalX-like_sf"/>
</dbReference>
<protein>
    <submittedName>
        <fullName evidence="4">DUF5689 domain-containing protein</fullName>
    </submittedName>
</protein>
<evidence type="ECO:0000259" key="3">
    <source>
        <dbReference type="Pfam" id="PF18942"/>
    </source>
</evidence>
<dbReference type="SUPFAM" id="SSF56219">
    <property type="entry name" value="DNase I-like"/>
    <property type="match status" value="1"/>
</dbReference>
<comment type="caution">
    <text evidence="4">The sequence shown here is derived from an EMBL/GenBank/DDBJ whole genome shotgun (WGS) entry which is preliminary data.</text>
</comment>
<dbReference type="Pfam" id="PF18942">
    <property type="entry name" value="DUF5689"/>
    <property type="match status" value="1"/>
</dbReference>
<keyword evidence="1" id="KW-0732">Signal</keyword>
<dbReference type="SUPFAM" id="SSF141072">
    <property type="entry name" value="CalX-like"/>
    <property type="match status" value="2"/>
</dbReference>
<dbReference type="Gene3D" id="3.60.10.10">
    <property type="entry name" value="Endonuclease/exonuclease/phosphatase"/>
    <property type="match status" value="1"/>
</dbReference>
<organism evidence="4 5">
    <name type="scientific">Ohtaekwangia kribbensis</name>
    <dbReference type="NCBI Taxonomy" id="688913"/>
    <lineage>
        <taxon>Bacteria</taxon>
        <taxon>Pseudomonadati</taxon>
        <taxon>Bacteroidota</taxon>
        <taxon>Cytophagia</taxon>
        <taxon>Cytophagales</taxon>
        <taxon>Fulvivirgaceae</taxon>
        <taxon>Ohtaekwangia</taxon>
    </lineage>
</organism>
<dbReference type="InterPro" id="IPR036691">
    <property type="entry name" value="Endo/exonu/phosph_ase_sf"/>
</dbReference>
<evidence type="ECO:0000313" key="4">
    <source>
        <dbReference type="EMBL" id="MFD0998288.1"/>
    </source>
</evidence>
<dbReference type="InterPro" id="IPR043744">
    <property type="entry name" value="DUF5689"/>
</dbReference>
<keyword evidence="5" id="KW-1185">Reference proteome</keyword>
<name>A0ABW3JXH5_9BACT</name>
<evidence type="ECO:0000313" key="5">
    <source>
        <dbReference type="Proteomes" id="UP001597112"/>
    </source>
</evidence>